<dbReference type="RefSeq" id="WP_311668041.1">
    <property type="nucleotide sequence ID" value="NZ_JAVREO010000009.1"/>
</dbReference>
<name>A0ABU2JSJ0_9ACTN</name>
<evidence type="ECO:0000313" key="1">
    <source>
        <dbReference type="EMBL" id="MDT0267960.1"/>
    </source>
</evidence>
<evidence type="ECO:0000313" key="2">
    <source>
        <dbReference type="Proteomes" id="UP001183410"/>
    </source>
</evidence>
<dbReference type="EMBL" id="JAVREO010000009">
    <property type="protein sequence ID" value="MDT0267960.1"/>
    <property type="molecule type" value="Genomic_DNA"/>
</dbReference>
<reference evidence="2" key="1">
    <citation type="submission" date="2023-07" db="EMBL/GenBank/DDBJ databases">
        <title>30 novel species of actinomycetes from the DSMZ collection.</title>
        <authorList>
            <person name="Nouioui I."/>
        </authorList>
    </citation>
    <scope>NUCLEOTIDE SEQUENCE [LARGE SCALE GENOMIC DNA]</scope>
    <source>
        <strain evidence="2">DSM 44915</strain>
    </source>
</reference>
<protein>
    <submittedName>
        <fullName evidence="1">Uncharacterized protein</fullName>
    </submittedName>
</protein>
<proteinExistence type="predicted"/>
<keyword evidence="2" id="KW-1185">Reference proteome</keyword>
<sequence>MATSPTRNAPTVLIRTEVYLHDDEEGRWVWQSAAPLLPDAREYVYSEEELDRTINVYGRLVARIFQRSARVQRFRVQVHGVACGISSNLLGVFEWKRSAETDRLIPAQEPTLLWTENVKLLASCG</sequence>
<comment type="caution">
    <text evidence="1">The sequence shown here is derived from an EMBL/GenBank/DDBJ whole genome shotgun (WGS) entry which is preliminary data.</text>
</comment>
<accession>A0ABU2JSJ0</accession>
<gene>
    <name evidence="1" type="ORF">RM844_16900</name>
</gene>
<dbReference type="Proteomes" id="UP001183410">
    <property type="component" value="Unassembled WGS sequence"/>
</dbReference>
<organism evidence="1 2">
    <name type="scientific">Streptomyces chisholmiae</name>
    <dbReference type="NCBI Taxonomy" id="3075540"/>
    <lineage>
        <taxon>Bacteria</taxon>
        <taxon>Bacillati</taxon>
        <taxon>Actinomycetota</taxon>
        <taxon>Actinomycetes</taxon>
        <taxon>Kitasatosporales</taxon>
        <taxon>Streptomycetaceae</taxon>
        <taxon>Streptomyces</taxon>
    </lineage>
</organism>